<dbReference type="GO" id="GO:0006086">
    <property type="term" value="P:pyruvate decarboxylation to acetyl-CoA"/>
    <property type="evidence" value="ECO:0007669"/>
    <property type="project" value="InterPro"/>
</dbReference>
<name>A0A1T1DJL5_9LEPT</name>
<evidence type="ECO:0000256" key="2">
    <source>
        <dbReference type="ARBA" id="ARBA00007317"/>
    </source>
</evidence>
<dbReference type="PANTHER" id="PTHR23151:SF90">
    <property type="entry name" value="DIHYDROLIPOYLLYSINE-RESIDUE ACETYLTRANSFERASE COMPONENT OF PYRUVATE DEHYDROGENASE COMPLEX, MITOCHONDRIAL-RELATED"/>
    <property type="match status" value="1"/>
</dbReference>
<dbReference type="InterPro" id="IPR011053">
    <property type="entry name" value="Single_hybrid_motif"/>
</dbReference>
<dbReference type="SUPFAM" id="SSF47005">
    <property type="entry name" value="Peripheral subunit-binding domain of 2-oxo acid dehydrogenase complex"/>
    <property type="match status" value="1"/>
</dbReference>
<dbReference type="InterPro" id="IPR000089">
    <property type="entry name" value="Biotin_lipoyl"/>
</dbReference>
<evidence type="ECO:0000313" key="10">
    <source>
        <dbReference type="EMBL" id="OOV41071.1"/>
    </source>
</evidence>
<feature type="domain" description="Lipoyl-binding" evidence="8">
    <location>
        <begin position="2"/>
        <end position="77"/>
    </location>
</feature>
<evidence type="ECO:0000256" key="4">
    <source>
        <dbReference type="ARBA" id="ARBA00022823"/>
    </source>
</evidence>
<keyword evidence="4 6" id="KW-0450">Lipoyl</keyword>
<dbReference type="Pfam" id="PF00364">
    <property type="entry name" value="Biotin_lipoyl"/>
    <property type="match status" value="1"/>
</dbReference>
<organism evidence="10 11">
    <name type="scientific">Leptospira kirschneri serovar Pomona</name>
    <dbReference type="NCBI Taxonomy" id="561005"/>
    <lineage>
        <taxon>Bacteria</taxon>
        <taxon>Pseudomonadati</taxon>
        <taxon>Spirochaetota</taxon>
        <taxon>Spirochaetia</taxon>
        <taxon>Leptospirales</taxon>
        <taxon>Leptospiraceae</taxon>
        <taxon>Leptospira</taxon>
    </lineage>
</organism>
<dbReference type="InterPro" id="IPR045257">
    <property type="entry name" value="E2/Pdx1"/>
</dbReference>
<dbReference type="SUPFAM" id="SSF51230">
    <property type="entry name" value="Single hybrid motif"/>
    <property type="match status" value="1"/>
</dbReference>
<accession>A0A1T1DJL5</accession>
<sequence>MAKIAEMTQLSPTMAEGKIVRWIKQKGDPVSPGEIIAEVETDKAVMEMEAFETGTLLEILAPEGTLLPVGAPVAIIGKQGEDISTLVETAKKSIPAKKESSTAQGQAPTSAQSATSQSSTTSQSDTTKSSSSSSKFTIEEQSEVSTQSPAFSKEQTISYKHGSQETQTNRSGPIKISPLAKNLALQKGVDLGEVTGSGPGGRIIKRDVLSYQESGGGKKSSFVKRQDRKLELTGMRKTIASRLSHSTSTIPHFYLTLELDANPLDSLRNSYNQDLKLEGSSKISLNDLIIKACSLSLKEVPEVNSSWREDHILEHGRIDIGIAVSIEGGLITPYVRNADQKSVSEISLEIKELASRARERKLKPGEYTDGTFTVSNLGMFGISSFTAVINEPEAAILAVGALVQKPVIKEGNIVAGKTLNVTLSCDHRIVDGATGARFLSSFREFTEHPIRLLTG</sequence>
<dbReference type="GO" id="GO:0016746">
    <property type="term" value="F:acyltransferase activity"/>
    <property type="evidence" value="ECO:0007669"/>
    <property type="project" value="UniProtKB-KW"/>
</dbReference>
<dbReference type="SUPFAM" id="SSF52777">
    <property type="entry name" value="CoA-dependent acyltransferases"/>
    <property type="match status" value="1"/>
</dbReference>
<keyword evidence="5 6" id="KW-0012">Acyltransferase</keyword>
<feature type="domain" description="Peripheral subunit-binding (PSBD)" evidence="9">
    <location>
        <begin position="175"/>
        <end position="212"/>
    </location>
</feature>
<dbReference type="Pfam" id="PF02817">
    <property type="entry name" value="E3_binding"/>
    <property type="match status" value="1"/>
</dbReference>
<feature type="compositionally biased region" description="Low complexity" evidence="7">
    <location>
        <begin position="101"/>
        <end position="134"/>
    </location>
</feature>
<dbReference type="CDD" id="cd06849">
    <property type="entry name" value="lipoyl_domain"/>
    <property type="match status" value="1"/>
</dbReference>
<dbReference type="InterPro" id="IPR023213">
    <property type="entry name" value="CAT-like_dom_sf"/>
</dbReference>
<evidence type="ECO:0000256" key="5">
    <source>
        <dbReference type="ARBA" id="ARBA00023315"/>
    </source>
</evidence>
<dbReference type="InterPro" id="IPR001078">
    <property type="entry name" value="2-oxoacid_DH_actylTfrase"/>
</dbReference>
<dbReference type="PROSITE" id="PS50968">
    <property type="entry name" value="BIOTINYL_LIPOYL"/>
    <property type="match status" value="1"/>
</dbReference>
<reference evidence="10 11" key="1">
    <citation type="submission" date="2017-02" db="EMBL/GenBank/DDBJ databases">
        <title>Comparative genomic analysis of Brazilian Leptospira kirschneri strains of different serogroups.</title>
        <authorList>
            <person name="Moreno L.Z."/>
            <person name="Miraglia F."/>
            <person name="Kremer F.S."/>
            <person name="Eslabao M.R."/>
            <person name="Lilenbaum W."/>
            <person name="Dellagostin O.A."/>
            <person name="Moreno A.M."/>
        </authorList>
    </citation>
    <scope>NUCLEOTIDE SEQUENCE [LARGE SCALE GENOMIC DNA]</scope>
    <source>
        <strain evidence="10 11">M110/06</strain>
    </source>
</reference>
<evidence type="ECO:0000256" key="6">
    <source>
        <dbReference type="RuleBase" id="RU003423"/>
    </source>
</evidence>
<evidence type="ECO:0000259" key="8">
    <source>
        <dbReference type="PROSITE" id="PS50968"/>
    </source>
</evidence>
<dbReference type="Gene3D" id="4.10.320.10">
    <property type="entry name" value="E3-binding domain"/>
    <property type="match status" value="1"/>
</dbReference>
<dbReference type="Gene3D" id="2.40.50.100">
    <property type="match status" value="1"/>
</dbReference>
<dbReference type="Gene3D" id="3.30.559.10">
    <property type="entry name" value="Chloramphenicol acetyltransferase-like domain"/>
    <property type="match status" value="1"/>
</dbReference>
<dbReference type="InterPro" id="IPR036625">
    <property type="entry name" value="E3-bd_dom_sf"/>
</dbReference>
<dbReference type="EMBL" id="MVIT01000072">
    <property type="protein sequence ID" value="OOV41071.1"/>
    <property type="molecule type" value="Genomic_DNA"/>
</dbReference>
<dbReference type="InterPro" id="IPR003016">
    <property type="entry name" value="2-oxoA_DH_lipoyl-BS"/>
</dbReference>
<comment type="caution">
    <text evidence="10">The sequence shown here is derived from an EMBL/GenBank/DDBJ whole genome shotgun (WGS) entry which is preliminary data.</text>
</comment>
<protein>
    <recommendedName>
        <fullName evidence="6">Dihydrolipoamide acetyltransferase component of pyruvate dehydrogenase complex</fullName>
        <ecNumber evidence="6">2.3.1.-</ecNumber>
    </recommendedName>
</protein>
<evidence type="ECO:0000313" key="11">
    <source>
        <dbReference type="Proteomes" id="UP000191008"/>
    </source>
</evidence>
<evidence type="ECO:0000256" key="3">
    <source>
        <dbReference type="ARBA" id="ARBA00022679"/>
    </source>
</evidence>
<feature type="region of interest" description="Disordered" evidence="7">
    <location>
        <begin position="93"/>
        <end position="154"/>
    </location>
</feature>
<gene>
    <name evidence="10" type="ORF">B1J93_13900</name>
</gene>
<keyword evidence="3 6" id="KW-0808">Transferase</keyword>
<evidence type="ECO:0000256" key="7">
    <source>
        <dbReference type="SAM" id="MobiDB-lite"/>
    </source>
</evidence>
<dbReference type="AlphaFoldDB" id="A0A1T1DJL5"/>
<dbReference type="PROSITE" id="PS51826">
    <property type="entry name" value="PSBD"/>
    <property type="match status" value="1"/>
</dbReference>
<dbReference type="PROSITE" id="PS00189">
    <property type="entry name" value="LIPOYL"/>
    <property type="match status" value="1"/>
</dbReference>
<dbReference type="PANTHER" id="PTHR23151">
    <property type="entry name" value="DIHYDROLIPOAMIDE ACETYL/SUCCINYL-TRANSFERASE-RELATED"/>
    <property type="match status" value="1"/>
</dbReference>
<feature type="compositionally biased region" description="Polar residues" evidence="7">
    <location>
        <begin position="143"/>
        <end position="154"/>
    </location>
</feature>
<dbReference type="EC" id="2.3.1.-" evidence="6"/>
<dbReference type="Pfam" id="PF00198">
    <property type="entry name" value="2-oxoacid_dh"/>
    <property type="match status" value="1"/>
</dbReference>
<dbReference type="GeneID" id="34316347"/>
<proteinExistence type="inferred from homology"/>
<evidence type="ECO:0000256" key="1">
    <source>
        <dbReference type="ARBA" id="ARBA00001938"/>
    </source>
</evidence>
<evidence type="ECO:0000259" key="9">
    <source>
        <dbReference type="PROSITE" id="PS51826"/>
    </source>
</evidence>
<comment type="similarity">
    <text evidence="2 6">Belongs to the 2-oxoacid dehydrogenase family.</text>
</comment>
<dbReference type="GO" id="GO:0045254">
    <property type="term" value="C:pyruvate dehydrogenase complex"/>
    <property type="evidence" value="ECO:0007669"/>
    <property type="project" value="InterPro"/>
</dbReference>
<comment type="cofactor">
    <cofactor evidence="1 6">
        <name>(R)-lipoate</name>
        <dbReference type="ChEBI" id="CHEBI:83088"/>
    </cofactor>
</comment>
<dbReference type="Proteomes" id="UP000191008">
    <property type="component" value="Unassembled WGS sequence"/>
</dbReference>
<dbReference type="InterPro" id="IPR004167">
    <property type="entry name" value="PSBD"/>
</dbReference>
<dbReference type="FunFam" id="3.30.559.10:FF:000007">
    <property type="entry name" value="Dihydrolipoamide acetyltransferase component of pyruvate dehydrogenase complex"/>
    <property type="match status" value="1"/>
</dbReference>
<dbReference type="RefSeq" id="WP_004752014.1">
    <property type="nucleotide sequence ID" value="NZ_MVIT01000072.1"/>
</dbReference>